<dbReference type="AlphaFoldDB" id="A0P164"/>
<organism evidence="1 2">
    <name type="scientific">Roseibium aggregatum (strain ATCC 25650 / DSM 13394 / JCM 20685 / NBRC 16684 / NCIMB 2208 / IAM 12614 / B1)</name>
    <name type="common">Stappia aggregata</name>
    <dbReference type="NCBI Taxonomy" id="384765"/>
    <lineage>
        <taxon>Bacteria</taxon>
        <taxon>Pseudomonadati</taxon>
        <taxon>Pseudomonadota</taxon>
        <taxon>Alphaproteobacteria</taxon>
        <taxon>Hyphomicrobiales</taxon>
        <taxon>Stappiaceae</taxon>
        <taxon>Roseibium</taxon>
    </lineage>
</organism>
<dbReference type="EMBL" id="AAUW01000022">
    <property type="protein sequence ID" value="EAV41249.1"/>
    <property type="molecule type" value="Genomic_DNA"/>
</dbReference>
<dbReference type="Proteomes" id="UP000004848">
    <property type="component" value="Unassembled WGS sequence"/>
</dbReference>
<comment type="caution">
    <text evidence="1">The sequence shown here is derived from an EMBL/GenBank/DDBJ whole genome shotgun (WGS) entry which is preliminary data.</text>
</comment>
<name>A0P164_ROSAI</name>
<sequence>MPKRIFPAVAGGDIEAADIHKPGPLTLQAFFCRRQTKHQTDQIAIQAAENEGMSVLEKRKSFT</sequence>
<gene>
    <name evidence="1" type="ORF">SIAM614_29221</name>
</gene>
<reference evidence="1 2" key="1">
    <citation type="submission" date="2006-05" db="EMBL/GenBank/DDBJ databases">
        <authorList>
            <person name="King G."/>
            <person name="Ferriera S."/>
            <person name="Johnson J."/>
            <person name="Kravitz S."/>
            <person name="Beeson K."/>
            <person name="Sutton G."/>
            <person name="Rogers Y.-H."/>
            <person name="Friedman R."/>
            <person name="Frazier M."/>
            <person name="Venter J.C."/>
        </authorList>
    </citation>
    <scope>NUCLEOTIDE SEQUENCE [LARGE SCALE GENOMIC DNA]</scope>
    <source>
        <strain evidence="2">ATCC 25650 / DSM 13394 / JCM 20685 / NBRC 16684 / NCIMB 2208 / IAM 12614 / B1</strain>
    </source>
</reference>
<evidence type="ECO:0000313" key="2">
    <source>
        <dbReference type="Proteomes" id="UP000004848"/>
    </source>
</evidence>
<protein>
    <submittedName>
        <fullName evidence="1">Uncharacterized protein</fullName>
    </submittedName>
</protein>
<accession>A0P164</accession>
<evidence type="ECO:0000313" key="1">
    <source>
        <dbReference type="EMBL" id="EAV41249.1"/>
    </source>
</evidence>
<proteinExistence type="predicted"/>